<dbReference type="Pfam" id="PF20431">
    <property type="entry name" value="E_motif"/>
    <property type="match status" value="1"/>
</dbReference>
<dbReference type="OMA" id="DIYCWNA"/>
<dbReference type="EMBL" id="CM004402">
    <property type="protein sequence ID" value="OAY27508.1"/>
    <property type="molecule type" value="Genomic_DNA"/>
</dbReference>
<reference evidence="3 4" key="1">
    <citation type="submission" date="2016-02" db="EMBL/GenBank/DDBJ databases">
        <title>WGS assembly of Manihot esculenta.</title>
        <authorList>
            <person name="Bredeson J.V."/>
            <person name="Prochnik S.E."/>
            <person name="Lyons J.B."/>
            <person name="Schmutz J."/>
            <person name="Grimwood J."/>
            <person name="Vrebalov J."/>
            <person name="Bart R.S."/>
            <person name="Amuge T."/>
            <person name="Ferguson M.E."/>
            <person name="Green R."/>
            <person name="Putnam N."/>
            <person name="Stites J."/>
            <person name="Rounsley S."/>
            <person name="Rokhsar D.S."/>
        </authorList>
    </citation>
    <scope>NUCLEOTIDE SEQUENCE [LARGE SCALE GENOMIC DNA]</scope>
    <source>
        <strain evidence="4">cv. AM560-2</strain>
        <tissue evidence="3">Leaf</tissue>
    </source>
</reference>
<feature type="repeat" description="PPR" evidence="2">
    <location>
        <begin position="115"/>
        <end position="149"/>
    </location>
</feature>
<dbReference type="Pfam" id="PF13041">
    <property type="entry name" value="PPR_2"/>
    <property type="match status" value="2"/>
</dbReference>
<dbReference type="EMBL" id="CM004402">
    <property type="protein sequence ID" value="OAY27507.1"/>
    <property type="molecule type" value="Genomic_DNA"/>
</dbReference>
<dbReference type="Gramene" id="Manes.16G130600.11.v8.1">
    <property type="protein sequence ID" value="Manes.16G130600.11.v8.1.CDS.1"/>
    <property type="gene ID" value="Manes.16G130600.v8.1"/>
</dbReference>
<dbReference type="GO" id="GO:0003723">
    <property type="term" value="F:RNA binding"/>
    <property type="evidence" value="ECO:0007669"/>
    <property type="project" value="InterPro"/>
</dbReference>
<dbReference type="InterPro" id="IPR002885">
    <property type="entry name" value="PPR_rpt"/>
</dbReference>
<evidence type="ECO:0000313" key="4">
    <source>
        <dbReference type="Proteomes" id="UP000091857"/>
    </source>
</evidence>
<dbReference type="Gramene" id="Manes.16G130600.10.v8.1">
    <property type="protein sequence ID" value="Manes.16G130600.10.v8.1.CDS.1"/>
    <property type="gene ID" value="Manes.16G130600.v8.1"/>
</dbReference>
<dbReference type="Gramene" id="Manes.16G130600.9.v8.1">
    <property type="protein sequence ID" value="Manes.16G130600.9.v8.1.CDS.1"/>
    <property type="gene ID" value="Manes.16G130600.v8.1"/>
</dbReference>
<dbReference type="InterPro" id="IPR011990">
    <property type="entry name" value="TPR-like_helical_dom_sf"/>
</dbReference>
<keyword evidence="4" id="KW-1185">Reference proteome</keyword>
<dbReference type="Gramene" id="Manes.16G130600.6.v8.1">
    <property type="protein sequence ID" value="Manes.16G130600.6.v8.1.CDS.1"/>
    <property type="gene ID" value="Manes.16G130600.v8.1"/>
</dbReference>
<dbReference type="NCBIfam" id="TIGR00756">
    <property type="entry name" value="PPR"/>
    <property type="match status" value="6"/>
</dbReference>
<sequence length="510" mass="56481">MPVLACNCFSPSPEARKWNELIKKHMLVGDAEQAILTYVNMQVLGLRADNYTFPVLLKAAGKICLSHIGYALHGQAIKTGLFAHSFLQTALINMYGTLDCIVDACKVFAKMPVKDLIAWNSMLYAHASNGQMEDAVHLFNLMPLKDLSSFNIMISGYSSCGEALSARSIFDKMAVKDIVSWNSMVSAYIRAGYMEEAHMLFMEMSVKNKITWNTMITGCLQNEHYTEALHLFDEMKTTNCTPDYLTMTSVLSACAHLGSLETGTKIHTYAIDSGLASSPHVTTALIDMYAKCGSIVQALQVFYKSQVKDIYCWNAMIYGLALHGQGYAALELFDKMRRKLVKPDDITFIGLLNACGHSGLVQEGCQLFNSMQEDFGISPKLEHYGCTVDLLGRAGHLDQAYEVLETMPYEPGEAILGALLSACVIHQDLETGERVIKVISSRACYLSDGELMMFANLYASCGKWEEANRWREMMNDTGIVKIAGQSVIEVSGEFHKFLAGEIGQQMIITC</sequence>
<dbReference type="InterPro" id="IPR046848">
    <property type="entry name" value="E_motif"/>
</dbReference>
<dbReference type="Gramene" id="Manes.16G130600.8.v8.1">
    <property type="protein sequence ID" value="Manes.16G130600.8.v8.1.CDS.1"/>
    <property type="gene ID" value="Manes.16G130600.v8.1"/>
</dbReference>
<dbReference type="Gramene" id="Manes.16G130600.7.v8.1">
    <property type="protein sequence ID" value="Manes.16G130600.7.v8.1.CDS.1"/>
    <property type="gene ID" value="Manes.16G130600.v8.1"/>
</dbReference>
<dbReference type="PANTHER" id="PTHR47926">
    <property type="entry name" value="PENTATRICOPEPTIDE REPEAT-CONTAINING PROTEIN"/>
    <property type="match status" value="1"/>
</dbReference>
<evidence type="ECO:0000256" key="2">
    <source>
        <dbReference type="PROSITE-ProRule" id="PRU00708"/>
    </source>
</evidence>
<gene>
    <name evidence="3" type="ORF">MANES_16G130600</name>
</gene>
<dbReference type="OrthoDB" id="185373at2759"/>
<proteinExistence type="predicted"/>
<dbReference type="AlphaFoldDB" id="A0A251J0T4"/>
<dbReference type="GO" id="GO:0009451">
    <property type="term" value="P:RNA modification"/>
    <property type="evidence" value="ECO:0007669"/>
    <property type="project" value="InterPro"/>
</dbReference>
<evidence type="ECO:0008006" key="5">
    <source>
        <dbReference type="Google" id="ProtNLM"/>
    </source>
</evidence>
<accession>A0A251J0T4</accession>
<dbReference type="PROSITE" id="PS51375">
    <property type="entry name" value="PPR"/>
    <property type="match status" value="4"/>
</dbReference>
<dbReference type="InterPro" id="IPR046960">
    <property type="entry name" value="PPR_At4g14850-like_plant"/>
</dbReference>
<dbReference type="Gene3D" id="1.25.40.10">
    <property type="entry name" value="Tetratricopeptide repeat domain"/>
    <property type="match status" value="3"/>
</dbReference>
<dbReference type="FunFam" id="1.25.40.10:FF:000989">
    <property type="entry name" value="Pentatricopeptide repeat-containing protein At1g31430"/>
    <property type="match status" value="1"/>
</dbReference>
<name>A0A251J0T4_MANES</name>
<dbReference type="Proteomes" id="UP000091857">
    <property type="component" value="Chromosome 16"/>
</dbReference>
<evidence type="ECO:0000256" key="1">
    <source>
        <dbReference type="ARBA" id="ARBA00022737"/>
    </source>
</evidence>
<dbReference type="Pfam" id="PF01535">
    <property type="entry name" value="PPR"/>
    <property type="match status" value="4"/>
</dbReference>
<protein>
    <recommendedName>
        <fullName evidence="5">Pentacotripeptide-repeat region of PRORP domain-containing protein</fullName>
    </recommendedName>
</protein>
<dbReference type="EMBL" id="CM004402">
    <property type="protein sequence ID" value="OAY27505.1"/>
    <property type="molecule type" value="Genomic_DNA"/>
</dbReference>
<feature type="repeat" description="PPR" evidence="2">
    <location>
        <begin position="177"/>
        <end position="207"/>
    </location>
</feature>
<dbReference type="PANTHER" id="PTHR47926:SF537">
    <property type="entry name" value="PENTACOTRIPEPTIDE-REPEAT REGION OF PRORP DOMAIN-CONTAINING PROTEIN"/>
    <property type="match status" value="1"/>
</dbReference>
<evidence type="ECO:0000313" key="3">
    <source>
        <dbReference type="EMBL" id="OAY27508.1"/>
    </source>
</evidence>
<keyword evidence="1" id="KW-0677">Repeat</keyword>
<dbReference type="EMBL" id="CM004402">
    <property type="protein sequence ID" value="OAY27506.1"/>
    <property type="molecule type" value="Genomic_DNA"/>
</dbReference>
<feature type="repeat" description="PPR" evidence="2">
    <location>
        <begin position="208"/>
        <end position="242"/>
    </location>
</feature>
<organism evidence="3 4">
    <name type="scientific">Manihot esculenta</name>
    <name type="common">Cassava</name>
    <name type="synonym">Jatropha manihot</name>
    <dbReference type="NCBI Taxonomy" id="3983"/>
    <lineage>
        <taxon>Eukaryota</taxon>
        <taxon>Viridiplantae</taxon>
        <taxon>Streptophyta</taxon>
        <taxon>Embryophyta</taxon>
        <taxon>Tracheophyta</taxon>
        <taxon>Spermatophyta</taxon>
        <taxon>Magnoliopsida</taxon>
        <taxon>eudicotyledons</taxon>
        <taxon>Gunneridae</taxon>
        <taxon>Pentapetalae</taxon>
        <taxon>rosids</taxon>
        <taxon>fabids</taxon>
        <taxon>Malpighiales</taxon>
        <taxon>Euphorbiaceae</taxon>
        <taxon>Crotonoideae</taxon>
        <taxon>Manihoteae</taxon>
        <taxon>Manihot</taxon>
    </lineage>
</organism>
<feature type="repeat" description="PPR" evidence="2">
    <location>
        <begin position="309"/>
        <end position="343"/>
    </location>
</feature>